<dbReference type="InterPro" id="IPR047021">
    <property type="entry name" value="REXO1/3/4-like"/>
</dbReference>
<dbReference type="Gene3D" id="3.30.420.10">
    <property type="entry name" value="Ribonuclease H-like superfamily/Ribonuclease H"/>
    <property type="match status" value="1"/>
</dbReference>
<keyword evidence="2" id="KW-0378">Hydrolase</keyword>
<sequence>MRFNIFGSVTMSEKKEQRIERKKRKAAAFLDLIKSTNDSPEKDESDETVESPSKKIKLDSGGQMAKANNQKEKSLSDEMYEEYKRKLKERDKVQMQRPKVFLTLDELARDNPHHIDDNGVKITPPLFMTDVQHLLMYAVLNVHSSFRPRWCRLLRVGKVSKVVAVVLDSVSSEEFNLYKESLPTLHQAFDLQADMIAPVQYGSSVREDIMNVPIKLAQLSNVANLEVKKNLAKNSKKPVKSLYRTEVAKEQKWQLGRYKQLRNLMSNPLEVLTGSQVRKEGRDCDVKACVDGPVKSNTENSVKVLNLNGPGEVNVPAAPVANLPVLTGTSPETKNDSHVEHEDTEGKEEENSTEGNDVITTFSQDKFDRRWFIQRIQTKASKMDLARVSILDENLGVVYDSYVKPHAPVTDYVTQWSGITKEILDPVTTRLEDVQRVIQQCLPGDAILCGQSISSDLNSMKMFHPYIIDTSVIYNLTGTRQKTGLKKLADMFLGKNIQSGSKGHSSVEDAIATMELVLLKLRNEMDFGDISIKGMMTKDFPENNNSESSKQTTTEGTRLTCSVLPEHVSEELRRKRLFFQQEGKNFVENFLHRMAKHGHRGNVIDEATSVELYPPNIPLHTCGSDKESERLTLARLNEDVFCLTHLYGFRNFRRECDDCEKSNEEELKKCLWKLDRRFWKILMGLPACSLFVVVFKDGCTINSCCSSHSTMAGRPVLQMSVNTSNWELKLNTECRIRQLPPSRTKLAFPLK</sequence>
<proteinExistence type="predicted"/>
<accession>A0ABY7DIB7</accession>
<keyword evidence="3" id="KW-0269">Exonuclease</keyword>
<dbReference type="SMART" id="SM00479">
    <property type="entry name" value="EXOIII"/>
    <property type="match status" value="1"/>
</dbReference>
<feature type="region of interest" description="Disordered" evidence="4">
    <location>
        <begin position="327"/>
        <end position="355"/>
    </location>
</feature>
<keyword evidence="7" id="KW-1185">Reference proteome</keyword>
<feature type="compositionally biased region" description="Polar residues" evidence="4">
    <location>
        <begin position="542"/>
        <end position="557"/>
    </location>
</feature>
<evidence type="ECO:0000259" key="5">
    <source>
        <dbReference type="SMART" id="SM00479"/>
    </source>
</evidence>
<feature type="domain" description="Exonuclease" evidence="5">
    <location>
        <begin position="370"/>
        <end position="526"/>
    </location>
</feature>
<organism evidence="6 7">
    <name type="scientific">Mya arenaria</name>
    <name type="common">Soft-shell clam</name>
    <dbReference type="NCBI Taxonomy" id="6604"/>
    <lineage>
        <taxon>Eukaryota</taxon>
        <taxon>Metazoa</taxon>
        <taxon>Spiralia</taxon>
        <taxon>Lophotrochozoa</taxon>
        <taxon>Mollusca</taxon>
        <taxon>Bivalvia</taxon>
        <taxon>Autobranchia</taxon>
        <taxon>Heteroconchia</taxon>
        <taxon>Euheterodonta</taxon>
        <taxon>Imparidentia</taxon>
        <taxon>Neoheterodontei</taxon>
        <taxon>Myida</taxon>
        <taxon>Myoidea</taxon>
        <taxon>Myidae</taxon>
        <taxon>Mya</taxon>
    </lineage>
</organism>
<keyword evidence="1" id="KW-0540">Nuclease</keyword>
<feature type="region of interest" description="Disordered" evidence="4">
    <location>
        <begin position="538"/>
        <end position="557"/>
    </location>
</feature>
<evidence type="ECO:0000256" key="3">
    <source>
        <dbReference type="ARBA" id="ARBA00022839"/>
    </source>
</evidence>
<evidence type="ECO:0000256" key="1">
    <source>
        <dbReference type="ARBA" id="ARBA00022722"/>
    </source>
</evidence>
<dbReference type="PANTHER" id="PTHR12801:SF82">
    <property type="entry name" value="RNA EXONUCLEASE 5"/>
    <property type="match status" value="1"/>
</dbReference>
<gene>
    <name evidence="6" type="ORF">MAR_029142</name>
</gene>
<evidence type="ECO:0000313" key="6">
    <source>
        <dbReference type="EMBL" id="WAQ96452.1"/>
    </source>
</evidence>
<dbReference type="InterPro" id="IPR036397">
    <property type="entry name" value="RNaseH_sf"/>
</dbReference>
<dbReference type="InterPro" id="IPR013520">
    <property type="entry name" value="Ribonucl_H"/>
</dbReference>
<evidence type="ECO:0000256" key="2">
    <source>
        <dbReference type="ARBA" id="ARBA00022801"/>
    </source>
</evidence>
<dbReference type="Pfam" id="PF00929">
    <property type="entry name" value="RNase_T"/>
    <property type="match status" value="1"/>
</dbReference>
<feature type="compositionally biased region" description="Acidic residues" evidence="4">
    <location>
        <begin position="342"/>
        <end position="352"/>
    </location>
</feature>
<feature type="region of interest" description="Disordered" evidence="4">
    <location>
        <begin position="30"/>
        <end position="75"/>
    </location>
</feature>
<evidence type="ECO:0000256" key="4">
    <source>
        <dbReference type="SAM" id="MobiDB-lite"/>
    </source>
</evidence>
<dbReference type="InterPro" id="IPR034922">
    <property type="entry name" value="REX1-like_exo"/>
</dbReference>
<dbReference type="CDD" id="cd06145">
    <property type="entry name" value="REX1_like"/>
    <property type="match status" value="1"/>
</dbReference>
<dbReference type="Proteomes" id="UP001164746">
    <property type="component" value="Chromosome 2"/>
</dbReference>
<reference evidence="6" key="1">
    <citation type="submission" date="2022-11" db="EMBL/GenBank/DDBJ databases">
        <title>Centuries of genome instability and evolution in soft-shell clam transmissible cancer (bioRxiv).</title>
        <authorList>
            <person name="Hart S.F.M."/>
            <person name="Yonemitsu M.A."/>
            <person name="Giersch R.M."/>
            <person name="Beal B.F."/>
            <person name="Arriagada G."/>
            <person name="Davis B.W."/>
            <person name="Ostrander E.A."/>
            <person name="Goff S.P."/>
            <person name="Metzger M.J."/>
        </authorList>
    </citation>
    <scope>NUCLEOTIDE SEQUENCE</scope>
    <source>
        <strain evidence="6">MELC-2E11</strain>
        <tissue evidence="6">Siphon/mantle</tissue>
    </source>
</reference>
<dbReference type="InterPro" id="IPR012337">
    <property type="entry name" value="RNaseH-like_sf"/>
</dbReference>
<protein>
    <submittedName>
        <fullName evidence="6">YFE9-like protein</fullName>
    </submittedName>
</protein>
<dbReference type="SUPFAM" id="SSF53098">
    <property type="entry name" value="Ribonuclease H-like"/>
    <property type="match status" value="1"/>
</dbReference>
<evidence type="ECO:0000313" key="7">
    <source>
        <dbReference type="Proteomes" id="UP001164746"/>
    </source>
</evidence>
<name>A0ABY7DIB7_MYAAR</name>
<dbReference type="EMBL" id="CP111013">
    <property type="protein sequence ID" value="WAQ96452.1"/>
    <property type="molecule type" value="Genomic_DNA"/>
</dbReference>
<dbReference type="PANTHER" id="PTHR12801">
    <property type="entry name" value="RNA EXONUCLEASE REXO1 / RECO3 FAMILY MEMBER-RELATED"/>
    <property type="match status" value="1"/>
</dbReference>